<organism evidence="2 3">
    <name type="scientific">Enhydrobacter aerosaccus</name>
    <dbReference type="NCBI Taxonomy" id="225324"/>
    <lineage>
        <taxon>Bacteria</taxon>
        <taxon>Pseudomonadati</taxon>
        <taxon>Pseudomonadota</taxon>
        <taxon>Alphaproteobacteria</taxon>
        <taxon>Hyphomicrobiales</taxon>
        <taxon>Enhydrobacter</taxon>
    </lineage>
</organism>
<accession>A0ABR5IKY4</accession>
<dbReference type="Proteomes" id="UP000053900">
    <property type="component" value="Unassembled WGS sequence"/>
</dbReference>
<dbReference type="InterPro" id="IPR002937">
    <property type="entry name" value="Amino_oxidase"/>
</dbReference>
<dbReference type="Pfam" id="PF01593">
    <property type="entry name" value="Amino_oxidase"/>
    <property type="match status" value="1"/>
</dbReference>
<dbReference type="InterPro" id="IPR036188">
    <property type="entry name" value="FAD/NAD-bd_sf"/>
</dbReference>
<dbReference type="PANTHER" id="PTHR42923">
    <property type="entry name" value="PROTOPORPHYRINOGEN OXIDASE"/>
    <property type="match status" value="1"/>
</dbReference>
<reference evidence="2 3" key="1">
    <citation type="submission" date="2015-07" db="EMBL/GenBank/DDBJ databases">
        <title>Draft genome of Enhydrobacter aerosaccus.</title>
        <authorList>
            <person name="Wang X."/>
        </authorList>
    </citation>
    <scope>NUCLEOTIDE SEQUENCE [LARGE SCALE GENOMIC DNA]</scope>
    <source>
        <strain evidence="2 3">CGMCC9176</strain>
    </source>
</reference>
<gene>
    <name evidence="2" type="ORF">AFK20_08675</name>
</gene>
<keyword evidence="3" id="KW-1185">Reference proteome</keyword>
<sequence>MANPIVAKPTKPNITTPKIAIIGSGVSGLTCAYYLKDSHVVTMFESNDYLGGHVNTLDVTVSERSAFKNPFRPSTEKVAIDTGFIVFNERTYPNFIRLLDELNVPFQKAEMSFSVKNTYINFEYNGHTLNSLFSQRRHVLSPRFWQFVQQILRFNRETKSLLANFRQADKMQQAALSQQTLGDYLDSHDYGELFKTNYLVPMVSAIWSMGMDDAKRFPLLFFAQFFDNHGLLDVVNRPQWFTLVGGSKQYVNALITRLVAAGTTLYINTPVQSVTRGKDGVSIEFIHQGKRQTQVFDDVVFACHADVARRLLADITETESAILGAFEYTDNEAVLHTDTQVLPKKPLAWASWNYAIDKPTARVADQKPILTYHMNILERLTAKHNYLVTLNTPINEAHVIKRVDYRHPVYDNKMTDAQKRWHEISAKRHTHFCGAYWFNGFHEDGVKSGLRVCQSLGVDIDILVTTNITAASTAAQIKRLSKPSKPSAKFTVSKLPSHADKKLSVVQRRQVTATTNHAFCQNLAHDGLCNTPQR</sequence>
<dbReference type="SUPFAM" id="SSF51905">
    <property type="entry name" value="FAD/NAD(P)-binding domain"/>
    <property type="match status" value="1"/>
</dbReference>
<dbReference type="EMBL" id="LGSW01000007">
    <property type="protein sequence ID" value="KND21675.1"/>
    <property type="molecule type" value="Genomic_DNA"/>
</dbReference>
<name>A0ABR5IKY4_9HYPH</name>
<protein>
    <submittedName>
        <fullName evidence="2">FAD-dependent oxidoreductase</fullName>
    </submittedName>
</protein>
<dbReference type="Gene3D" id="3.50.50.60">
    <property type="entry name" value="FAD/NAD(P)-binding domain"/>
    <property type="match status" value="1"/>
</dbReference>
<evidence type="ECO:0000313" key="3">
    <source>
        <dbReference type="Proteomes" id="UP000053900"/>
    </source>
</evidence>
<feature type="domain" description="Amine oxidase" evidence="1">
    <location>
        <begin position="26"/>
        <end position="311"/>
    </location>
</feature>
<evidence type="ECO:0000259" key="1">
    <source>
        <dbReference type="Pfam" id="PF01593"/>
    </source>
</evidence>
<dbReference type="PANTHER" id="PTHR42923:SF17">
    <property type="entry name" value="AMINE OXIDASE DOMAIN-CONTAINING PROTEIN"/>
    <property type="match status" value="1"/>
</dbReference>
<evidence type="ECO:0000313" key="2">
    <source>
        <dbReference type="EMBL" id="KND21675.1"/>
    </source>
</evidence>
<comment type="caution">
    <text evidence="2">The sequence shown here is derived from an EMBL/GenBank/DDBJ whole genome shotgun (WGS) entry which is preliminary data.</text>
</comment>
<proteinExistence type="predicted"/>
<dbReference type="InterPro" id="IPR050464">
    <property type="entry name" value="Zeta_carotene_desat/Oxidored"/>
</dbReference>